<dbReference type="InterPro" id="IPR047939">
    <property type="entry name" value="BREX_1_PglX"/>
</dbReference>
<evidence type="ECO:0000313" key="1">
    <source>
        <dbReference type="EMBL" id="VYT87812.1"/>
    </source>
</evidence>
<evidence type="ECO:0008006" key="2">
    <source>
        <dbReference type="Google" id="ProtNLM"/>
    </source>
</evidence>
<sequence length="496" mass="56991">MKNFRDEKGKLRSTLRSIEYNFHEAITMSRICSGITSFRYLQKGFITEGASNNIYYDDEGFKLLAFLNSKVCDYILNVYNPTINIMPDDLRKLPLTYEKFEYNFCENVKRNIELCKLDWDSFETSWDFKRHPLISVISQNRTLFDDITDIDLAECYTCWENECNERFNQLRANEEELNRIFIDIYGLQDELTPEVEDKDVTVRKADLQRDIKSLVSYAVGCMFGRYSLDEEGLVLAGQPFEAHFFEASAPVCGTGFAGASGASVPIGEFYYKTDEGVKKCTYNPDKDNIIPICDEEYFSDDIVSRFCEWVKIVYGEKSLETNLDFIAKALGNKGNTSREVIRNYFLNDFFKDHCNTYSVTGSGKRPIYWLFDSGKQNGFKALIYMHRCDADTVGRVRTDYLHKAQKYVETAMQSAQYTIDNATSASEKSKATKAVTKYTKQLAEMRIYDEAIAHVANQRIEIDLDDGVKVNYAKFQGVEVAQEGKKALKVDLLAKI</sequence>
<gene>
    <name evidence="1" type="ORF">RILFYP67_00528</name>
</gene>
<reference evidence="1" key="1">
    <citation type="submission" date="2019-11" db="EMBL/GenBank/DDBJ databases">
        <authorList>
            <person name="Feng L."/>
        </authorList>
    </citation>
    <scope>NUCLEOTIDE SEQUENCE</scope>
    <source>
        <strain evidence="1">RintestinalisLFYP67</strain>
    </source>
</reference>
<dbReference type="EMBL" id="CACRUM010000032">
    <property type="protein sequence ID" value="VYT87812.1"/>
    <property type="molecule type" value="Genomic_DNA"/>
</dbReference>
<accession>A0A6N3AIG8</accession>
<protein>
    <recommendedName>
        <fullName evidence="2">BREX-1 system adenine-specific DNA-methyltransferase PglX</fullName>
    </recommendedName>
</protein>
<proteinExistence type="predicted"/>
<dbReference type="NCBIfam" id="NF033452">
    <property type="entry name" value="BREX_1_MTaseX"/>
    <property type="match status" value="1"/>
</dbReference>
<organism evidence="1">
    <name type="scientific">Roseburia intestinalis</name>
    <dbReference type="NCBI Taxonomy" id="166486"/>
    <lineage>
        <taxon>Bacteria</taxon>
        <taxon>Bacillati</taxon>
        <taxon>Bacillota</taxon>
        <taxon>Clostridia</taxon>
        <taxon>Lachnospirales</taxon>
        <taxon>Lachnospiraceae</taxon>
        <taxon>Roseburia</taxon>
    </lineage>
</organism>
<name>A0A6N3AIG8_9FIRM</name>
<dbReference type="AlphaFoldDB" id="A0A6N3AIG8"/>